<proteinExistence type="predicted"/>
<organism evidence="1 2">
    <name type="scientific">Datura stramonium</name>
    <name type="common">Jimsonweed</name>
    <name type="synonym">Common thornapple</name>
    <dbReference type="NCBI Taxonomy" id="4076"/>
    <lineage>
        <taxon>Eukaryota</taxon>
        <taxon>Viridiplantae</taxon>
        <taxon>Streptophyta</taxon>
        <taxon>Embryophyta</taxon>
        <taxon>Tracheophyta</taxon>
        <taxon>Spermatophyta</taxon>
        <taxon>Magnoliopsida</taxon>
        <taxon>eudicotyledons</taxon>
        <taxon>Gunneridae</taxon>
        <taxon>Pentapetalae</taxon>
        <taxon>asterids</taxon>
        <taxon>lamiids</taxon>
        <taxon>Solanales</taxon>
        <taxon>Solanaceae</taxon>
        <taxon>Solanoideae</taxon>
        <taxon>Datureae</taxon>
        <taxon>Datura</taxon>
    </lineage>
</organism>
<accession>A0ABS8T600</accession>
<protein>
    <submittedName>
        <fullName evidence="1">Uncharacterized protein</fullName>
    </submittedName>
</protein>
<comment type="caution">
    <text evidence="1">The sequence shown here is derived from an EMBL/GenBank/DDBJ whole genome shotgun (WGS) entry which is preliminary data.</text>
</comment>
<dbReference type="EMBL" id="JACEIK010001176">
    <property type="protein sequence ID" value="MCD7466820.1"/>
    <property type="molecule type" value="Genomic_DNA"/>
</dbReference>
<dbReference type="Proteomes" id="UP000823775">
    <property type="component" value="Unassembled WGS sequence"/>
</dbReference>
<feature type="non-terminal residue" evidence="1">
    <location>
        <position position="1"/>
    </location>
</feature>
<gene>
    <name evidence="1" type="ORF">HAX54_003851</name>
</gene>
<sequence length="93" mass="10206">FPCWLGKIIILSNPAESGFLTGSAPINPKKKNTKGDVELAVDTILHQNLSFKGDLQVHTPLTKTTGDQDKYISNYISRSRHRICPLSDKIVGG</sequence>
<name>A0ABS8T600_DATST</name>
<reference evidence="1 2" key="1">
    <citation type="journal article" date="2021" name="BMC Genomics">
        <title>Datura genome reveals duplications of psychoactive alkaloid biosynthetic genes and high mutation rate following tissue culture.</title>
        <authorList>
            <person name="Rajewski A."/>
            <person name="Carter-House D."/>
            <person name="Stajich J."/>
            <person name="Litt A."/>
        </authorList>
    </citation>
    <scope>NUCLEOTIDE SEQUENCE [LARGE SCALE GENOMIC DNA]</scope>
    <source>
        <strain evidence="1">AR-01</strain>
    </source>
</reference>
<keyword evidence="2" id="KW-1185">Reference proteome</keyword>
<evidence type="ECO:0000313" key="1">
    <source>
        <dbReference type="EMBL" id="MCD7466820.1"/>
    </source>
</evidence>
<evidence type="ECO:0000313" key="2">
    <source>
        <dbReference type="Proteomes" id="UP000823775"/>
    </source>
</evidence>